<evidence type="ECO:0000256" key="1">
    <source>
        <dbReference type="ARBA" id="ARBA00004589"/>
    </source>
</evidence>
<comment type="subcellular location">
    <subcellularLocation>
        <location evidence="1">Membrane</location>
        <topology evidence="1">Lipid-anchor</topology>
        <topology evidence="1">GPI-anchor</topology>
    </subcellularLocation>
</comment>
<dbReference type="PANTHER" id="PTHR33562:SF18">
    <property type="entry name" value="BOUDIN-RELATED"/>
    <property type="match status" value="1"/>
</dbReference>
<dbReference type="GO" id="GO:0030431">
    <property type="term" value="P:sleep"/>
    <property type="evidence" value="ECO:0007669"/>
    <property type="project" value="InterPro"/>
</dbReference>
<evidence type="ECO:0000256" key="2">
    <source>
        <dbReference type="ARBA" id="ARBA00022622"/>
    </source>
</evidence>
<dbReference type="CDD" id="cd23590">
    <property type="entry name" value="TFP_LU_ECD_Bou"/>
    <property type="match status" value="1"/>
</dbReference>
<keyword evidence="6" id="KW-0472">Membrane</keyword>
<keyword evidence="5" id="KW-1133">Transmembrane helix</keyword>
<gene>
    <name evidence="10" type="ORF">CINCED_3A017343</name>
</gene>
<proteinExistence type="predicted"/>
<evidence type="ECO:0000256" key="6">
    <source>
        <dbReference type="ARBA" id="ARBA00023136"/>
    </source>
</evidence>
<dbReference type="InterPro" id="IPR031424">
    <property type="entry name" value="QVR-like"/>
</dbReference>
<dbReference type="EMBL" id="CABPRJ010002376">
    <property type="protein sequence ID" value="VVC44147.1"/>
    <property type="molecule type" value="Genomic_DNA"/>
</dbReference>
<evidence type="ECO:0000256" key="5">
    <source>
        <dbReference type="ARBA" id="ARBA00022989"/>
    </source>
</evidence>
<dbReference type="Proteomes" id="UP000325440">
    <property type="component" value="Unassembled WGS sequence"/>
</dbReference>
<evidence type="ECO:0000313" key="11">
    <source>
        <dbReference type="Proteomes" id="UP000325440"/>
    </source>
</evidence>
<dbReference type="Pfam" id="PF17064">
    <property type="entry name" value="QVR"/>
    <property type="match status" value="1"/>
</dbReference>
<evidence type="ECO:0000256" key="4">
    <source>
        <dbReference type="ARBA" id="ARBA00022729"/>
    </source>
</evidence>
<dbReference type="OrthoDB" id="8188641at2759"/>
<protein>
    <submittedName>
        <fullName evidence="10">Uncharacterized protein</fullName>
    </submittedName>
</protein>
<reference evidence="10 11" key="1">
    <citation type="submission" date="2019-08" db="EMBL/GenBank/DDBJ databases">
        <authorList>
            <person name="Alioto T."/>
            <person name="Alioto T."/>
            <person name="Gomez Garrido J."/>
        </authorList>
    </citation>
    <scope>NUCLEOTIDE SEQUENCE [LARGE SCALE GENOMIC DNA]</scope>
</reference>
<evidence type="ECO:0000256" key="8">
    <source>
        <dbReference type="ARBA" id="ARBA00023288"/>
    </source>
</evidence>
<evidence type="ECO:0000256" key="7">
    <source>
        <dbReference type="ARBA" id="ARBA00023180"/>
    </source>
</evidence>
<feature type="signal peptide" evidence="9">
    <location>
        <begin position="1"/>
        <end position="24"/>
    </location>
</feature>
<dbReference type="AlphaFoldDB" id="A0A5E4NK71"/>
<dbReference type="GO" id="GO:0098552">
    <property type="term" value="C:side of membrane"/>
    <property type="evidence" value="ECO:0007669"/>
    <property type="project" value="UniProtKB-KW"/>
</dbReference>
<keyword evidence="2" id="KW-0336">GPI-anchor</keyword>
<name>A0A5E4NK71_9HEMI</name>
<evidence type="ECO:0000256" key="3">
    <source>
        <dbReference type="ARBA" id="ARBA00022692"/>
    </source>
</evidence>
<organism evidence="10 11">
    <name type="scientific">Cinara cedri</name>
    <dbReference type="NCBI Taxonomy" id="506608"/>
    <lineage>
        <taxon>Eukaryota</taxon>
        <taxon>Metazoa</taxon>
        <taxon>Ecdysozoa</taxon>
        <taxon>Arthropoda</taxon>
        <taxon>Hexapoda</taxon>
        <taxon>Insecta</taxon>
        <taxon>Pterygota</taxon>
        <taxon>Neoptera</taxon>
        <taxon>Paraneoptera</taxon>
        <taxon>Hemiptera</taxon>
        <taxon>Sternorrhyncha</taxon>
        <taxon>Aphidomorpha</taxon>
        <taxon>Aphidoidea</taxon>
        <taxon>Aphididae</taxon>
        <taxon>Lachninae</taxon>
        <taxon>Cinara</taxon>
    </lineage>
</organism>
<evidence type="ECO:0000313" key="10">
    <source>
        <dbReference type="EMBL" id="VVC44147.1"/>
    </source>
</evidence>
<keyword evidence="4 9" id="KW-0732">Signal</keyword>
<keyword evidence="7" id="KW-0325">Glycoprotein</keyword>
<sequence length="142" mass="16225">MNNNTSLYLLLVVTFILTIRSASSISCYQCNSTDIKYQFLCGEFMDTHVDELSAQPCLENNANYCIKLVGYHEGRFGVRRFCSVHNLDDRCEFSNIISGDERDYRTCVYTCSSDGCNGSSLVKSFRYLTGICFLPLFRRLLL</sequence>
<evidence type="ECO:0000256" key="9">
    <source>
        <dbReference type="SAM" id="SignalP"/>
    </source>
</evidence>
<dbReference type="GO" id="GO:0032222">
    <property type="term" value="P:regulation of synaptic transmission, cholinergic"/>
    <property type="evidence" value="ECO:0007669"/>
    <property type="project" value="InterPro"/>
</dbReference>
<feature type="chain" id="PRO_5023033566" evidence="9">
    <location>
        <begin position="25"/>
        <end position="142"/>
    </location>
</feature>
<dbReference type="InterPro" id="IPR050975">
    <property type="entry name" value="Sleep_regulator"/>
</dbReference>
<keyword evidence="8" id="KW-0449">Lipoprotein</keyword>
<accession>A0A5E4NK71</accession>
<keyword evidence="11" id="KW-1185">Reference proteome</keyword>
<dbReference type="PANTHER" id="PTHR33562">
    <property type="entry name" value="ATILLA, ISOFORM B-RELATED-RELATED"/>
    <property type="match status" value="1"/>
</dbReference>
<keyword evidence="3" id="KW-0812">Transmembrane</keyword>